<evidence type="ECO:0000313" key="3">
    <source>
        <dbReference type="Proteomes" id="UP000504635"/>
    </source>
</evidence>
<feature type="compositionally biased region" description="Basic and acidic residues" evidence="1">
    <location>
        <begin position="218"/>
        <end position="232"/>
    </location>
</feature>
<feature type="compositionally biased region" description="Basic and acidic residues" evidence="1">
    <location>
        <begin position="279"/>
        <end position="293"/>
    </location>
</feature>
<feature type="region of interest" description="Disordered" evidence="1">
    <location>
        <begin position="218"/>
        <end position="293"/>
    </location>
</feature>
<feature type="region of interest" description="Disordered" evidence="1">
    <location>
        <begin position="402"/>
        <end position="422"/>
    </location>
</feature>
<feature type="signal peptide" evidence="2">
    <location>
        <begin position="1"/>
        <end position="21"/>
    </location>
</feature>
<feature type="region of interest" description="Disordered" evidence="1">
    <location>
        <begin position="29"/>
        <end position="57"/>
    </location>
</feature>
<sequence length="566" mass="65574">MNIHVLILHTSIILFLKCAFSQIIAVENDKESDEERSDASEESESLHESYRPHHMKHSKIMNVKGHNIKRREYAETVQKNCAIMYKNGDPVGILQPYEDSYKLLPIDAEEELAVDINPIMSKRQAFDAEVSNFEEDTKAKASNDRYPYIFAKFKVDSKMDKAQESRPRRDLKPVNLMNEKHLNSLNSALSKIEENSQLSAEDDLQNILNEMGLIDDENRLDKRELEEEKDGAVESANEAEENKGIDKEAVSNTHNKVVTSGIVDSSKVDEEEPSMELAGDEREKRDEVSEEMKKRLQENLSKLKEEVRTEIENLKTNIEESEEVNEENEDEEEKNQRRKRNIMATLVDEETSDIDPLMASDDSLIPHIRRRRHIHNGLTNIAKPDDVAETSNKEVFLTRSLKEYDNNEENEDQNDIDDESLEEKRNAEYCQCSKGDKNCKCADPNQDFKRKEKPRFEDGEYYLDTRPDAYVVIEERPEGDLEKRKKRNTFDDLVAIHGGGPVVNHLLAVRKRSMFPRERFKRAADNRYQSNKQLKLSNMLDEDLFGALPQGYEGELARYKRIKRVS</sequence>
<dbReference type="KEGG" id="soy:115880754"/>
<feature type="compositionally biased region" description="Acidic residues" evidence="1">
    <location>
        <begin position="319"/>
        <end position="333"/>
    </location>
</feature>
<protein>
    <submittedName>
        <fullName evidence="4">Uncharacterized protein PF11_0207-like</fullName>
    </submittedName>
</protein>
<feature type="compositionally biased region" description="Acidic residues" evidence="1">
    <location>
        <begin position="406"/>
        <end position="421"/>
    </location>
</feature>
<evidence type="ECO:0000313" key="4">
    <source>
        <dbReference type="RefSeq" id="XP_030753894.1"/>
    </source>
</evidence>
<dbReference type="Proteomes" id="UP000504635">
    <property type="component" value="Unplaced"/>
</dbReference>
<evidence type="ECO:0000256" key="2">
    <source>
        <dbReference type="SAM" id="SignalP"/>
    </source>
</evidence>
<dbReference type="InParanoid" id="A0A6J2XTJ6"/>
<dbReference type="GeneID" id="115880754"/>
<feature type="chain" id="PRO_5026754139" evidence="2">
    <location>
        <begin position="22"/>
        <end position="566"/>
    </location>
</feature>
<feature type="compositionally biased region" description="Acidic residues" evidence="1">
    <location>
        <begin position="30"/>
        <end position="43"/>
    </location>
</feature>
<dbReference type="OrthoDB" id="6766427at2759"/>
<accession>A0A6J2XTJ6</accession>
<organism evidence="3 4">
    <name type="scientific">Sitophilus oryzae</name>
    <name type="common">Rice weevil</name>
    <name type="synonym">Curculio oryzae</name>
    <dbReference type="NCBI Taxonomy" id="7048"/>
    <lineage>
        <taxon>Eukaryota</taxon>
        <taxon>Metazoa</taxon>
        <taxon>Ecdysozoa</taxon>
        <taxon>Arthropoda</taxon>
        <taxon>Hexapoda</taxon>
        <taxon>Insecta</taxon>
        <taxon>Pterygota</taxon>
        <taxon>Neoptera</taxon>
        <taxon>Endopterygota</taxon>
        <taxon>Coleoptera</taxon>
        <taxon>Polyphaga</taxon>
        <taxon>Cucujiformia</taxon>
        <taxon>Curculionidae</taxon>
        <taxon>Dryophthorinae</taxon>
        <taxon>Sitophilus</taxon>
    </lineage>
</organism>
<dbReference type="RefSeq" id="XP_030753894.1">
    <property type="nucleotide sequence ID" value="XM_030898034.1"/>
</dbReference>
<reference evidence="4" key="1">
    <citation type="submission" date="2025-08" db="UniProtKB">
        <authorList>
            <consortium name="RefSeq"/>
        </authorList>
    </citation>
    <scope>IDENTIFICATION</scope>
    <source>
        <tissue evidence="4">Gonads</tissue>
    </source>
</reference>
<name>A0A6J2XTJ6_SITOR</name>
<keyword evidence="3" id="KW-1185">Reference proteome</keyword>
<dbReference type="AlphaFoldDB" id="A0A6J2XTJ6"/>
<feature type="compositionally biased region" description="Basic and acidic residues" evidence="1">
    <location>
        <begin position="240"/>
        <end position="249"/>
    </location>
</feature>
<gene>
    <name evidence="4" type="primary">LOC115880754</name>
</gene>
<keyword evidence="2" id="KW-0732">Signal</keyword>
<evidence type="ECO:0000256" key="1">
    <source>
        <dbReference type="SAM" id="MobiDB-lite"/>
    </source>
</evidence>
<feature type="region of interest" description="Disordered" evidence="1">
    <location>
        <begin position="314"/>
        <end position="340"/>
    </location>
</feature>
<proteinExistence type="predicted"/>